<reference evidence="9 10" key="1">
    <citation type="submission" date="2021-01" db="EMBL/GenBank/DDBJ databases">
        <title>Genomic Encyclopedia of Type Strains, Phase IV (KMG-IV): sequencing the most valuable type-strain genomes for metagenomic binning, comparative biology and taxonomic classification.</title>
        <authorList>
            <person name="Goeker M."/>
        </authorList>
    </citation>
    <scope>NUCLEOTIDE SEQUENCE [LARGE SCALE GENOMIC DNA]</scope>
    <source>
        <strain evidence="9 10">DSM 25540</strain>
    </source>
</reference>
<dbReference type="PANTHER" id="PTHR30269">
    <property type="entry name" value="TRANSMEMBRANE PROTEIN YFCA"/>
    <property type="match status" value="1"/>
</dbReference>
<sequence length="246" mass="27347">MIEFLIIFLIVLVGAIVQGISGFGIGLVMMAFLPLFLTVKESTLLVISLLIIAAVTVIIKNYQYIEWKSVRKIFIFALLGRIVAFFVLTSYGDLDILQLYLGLFLIGMVIFMFMRERSAGPKDRDVTMIQTVTLGFFGGFIGGLFGVGGPFFVFYFLMVFASNKFKYLANVQFVTLLVSTFSISLHAINGDFNVDFIGYFLVGTVAVVIGTILGLKLFAVVNQMWVRRFAMILVLVAALNLILFST</sequence>
<name>A0ABS2PDC0_9BACL</name>
<feature type="transmembrane region" description="Helical" evidence="8">
    <location>
        <begin position="225"/>
        <end position="244"/>
    </location>
</feature>
<dbReference type="Pfam" id="PF01925">
    <property type="entry name" value="TauE"/>
    <property type="match status" value="1"/>
</dbReference>
<evidence type="ECO:0000256" key="8">
    <source>
        <dbReference type="RuleBase" id="RU363041"/>
    </source>
</evidence>
<gene>
    <name evidence="9" type="ORF">JOD17_002408</name>
</gene>
<comment type="similarity">
    <text evidence="2 8">Belongs to the 4-toluene sulfonate uptake permease (TSUP) (TC 2.A.102) family.</text>
</comment>
<feature type="transmembrane region" description="Helical" evidence="8">
    <location>
        <begin position="43"/>
        <end position="61"/>
    </location>
</feature>
<keyword evidence="10" id="KW-1185">Reference proteome</keyword>
<protein>
    <recommendedName>
        <fullName evidence="8">Probable membrane transporter protein</fullName>
    </recommendedName>
</protein>
<dbReference type="RefSeq" id="WP_204697926.1">
    <property type="nucleotide sequence ID" value="NZ_JAFBEC010000006.1"/>
</dbReference>
<evidence type="ECO:0000256" key="6">
    <source>
        <dbReference type="ARBA" id="ARBA00022989"/>
    </source>
</evidence>
<dbReference type="PANTHER" id="PTHR30269:SF37">
    <property type="entry name" value="MEMBRANE TRANSPORTER PROTEIN"/>
    <property type="match status" value="1"/>
</dbReference>
<keyword evidence="4 8" id="KW-1003">Cell membrane</keyword>
<keyword evidence="7 8" id="KW-0472">Membrane</keyword>
<evidence type="ECO:0000256" key="7">
    <source>
        <dbReference type="ARBA" id="ARBA00023136"/>
    </source>
</evidence>
<feature type="transmembrane region" description="Helical" evidence="8">
    <location>
        <begin position="167"/>
        <end position="189"/>
    </location>
</feature>
<proteinExistence type="inferred from homology"/>
<evidence type="ECO:0000313" key="10">
    <source>
        <dbReference type="Proteomes" id="UP000741863"/>
    </source>
</evidence>
<dbReference type="InterPro" id="IPR052017">
    <property type="entry name" value="TSUP"/>
</dbReference>
<keyword evidence="3" id="KW-0813">Transport</keyword>
<feature type="transmembrane region" description="Helical" evidence="8">
    <location>
        <begin position="7"/>
        <end position="37"/>
    </location>
</feature>
<dbReference type="InterPro" id="IPR002781">
    <property type="entry name" value="TM_pro_TauE-like"/>
</dbReference>
<accession>A0ABS2PDC0</accession>
<evidence type="ECO:0000256" key="4">
    <source>
        <dbReference type="ARBA" id="ARBA00022475"/>
    </source>
</evidence>
<feature type="transmembrane region" description="Helical" evidence="8">
    <location>
        <begin position="196"/>
        <end position="219"/>
    </location>
</feature>
<feature type="transmembrane region" description="Helical" evidence="8">
    <location>
        <begin position="134"/>
        <end position="161"/>
    </location>
</feature>
<keyword evidence="5 8" id="KW-0812">Transmembrane</keyword>
<evidence type="ECO:0000256" key="2">
    <source>
        <dbReference type="ARBA" id="ARBA00009142"/>
    </source>
</evidence>
<evidence type="ECO:0000256" key="5">
    <source>
        <dbReference type="ARBA" id="ARBA00022692"/>
    </source>
</evidence>
<feature type="transmembrane region" description="Helical" evidence="8">
    <location>
        <begin position="73"/>
        <end position="91"/>
    </location>
</feature>
<comment type="caution">
    <text evidence="9">The sequence shown here is derived from an EMBL/GenBank/DDBJ whole genome shotgun (WGS) entry which is preliminary data.</text>
</comment>
<comment type="subcellular location">
    <subcellularLocation>
        <location evidence="1 8">Cell membrane</location>
        <topology evidence="1 8">Multi-pass membrane protein</topology>
    </subcellularLocation>
</comment>
<feature type="transmembrane region" description="Helical" evidence="8">
    <location>
        <begin position="97"/>
        <end position="114"/>
    </location>
</feature>
<dbReference type="EMBL" id="JAFBEC010000006">
    <property type="protein sequence ID" value="MBM7633314.1"/>
    <property type="molecule type" value="Genomic_DNA"/>
</dbReference>
<organism evidence="9 10">
    <name type="scientific">Geomicrobium sediminis</name>
    <dbReference type="NCBI Taxonomy" id="1347788"/>
    <lineage>
        <taxon>Bacteria</taxon>
        <taxon>Bacillati</taxon>
        <taxon>Bacillota</taxon>
        <taxon>Bacilli</taxon>
        <taxon>Bacillales</taxon>
        <taxon>Geomicrobium</taxon>
    </lineage>
</organism>
<keyword evidence="6 8" id="KW-1133">Transmembrane helix</keyword>
<dbReference type="Proteomes" id="UP000741863">
    <property type="component" value="Unassembled WGS sequence"/>
</dbReference>
<evidence type="ECO:0000313" key="9">
    <source>
        <dbReference type="EMBL" id="MBM7633314.1"/>
    </source>
</evidence>
<evidence type="ECO:0000256" key="3">
    <source>
        <dbReference type="ARBA" id="ARBA00022448"/>
    </source>
</evidence>
<evidence type="ECO:0000256" key="1">
    <source>
        <dbReference type="ARBA" id="ARBA00004651"/>
    </source>
</evidence>